<dbReference type="AlphaFoldDB" id="A0A6B2NMP8"/>
<accession>A0A6B2NMP8</accession>
<gene>
    <name evidence="1" type="ORF">G0P99_10500</name>
</gene>
<name>A0A6B2NMP8_9RHOB</name>
<sequence>MSQITHEGISIMNFDKAIIEGLKNQLELEGYANDGQEFGVGHGSLGSTAFEHREADILADLRAIGYNGSLESAGRYFDGYGAIYWIFDPEIMDREEAEAQSKLWVQSSLKQSESQL</sequence>
<reference evidence="1" key="1">
    <citation type="submission" date="2020-02" db="EMBL/GenBank/DDBJ databases">
        <title>Delineation of the pyrene-degrading pathway in Roseobacter clade bacteria by genomic analysis.</title>
        <authorList>
            <person name="Zhou H."/>
            <person name="Wang H."/>
        </authorList>
    </citation>
    <scope>NUCLEOTIDE SEQUENCE</scope>
    <source>
        <strain evidence="1">PrR005</strain>
    </source>
</reference>
<proteinExistence type="predicted"/>
<evidence type="ECO:0000313" key="1">
    <source>
        <dbReference type="EMBL" id="NDW45392.1"/>
    </source>
</evidence>
<comment type="caution">
    <text evidence="1">The sequence shown here is derived from an EMBL/GenBank/DDBJ whole genome shotgun (WGS) entry which is preliminary data.</text>
</comment>
<protein>
    <submittedName>
        <fullName evidence="1">Uncharacterized protein</fullName>
    </submittedName>
</protein>
<dbReference type="RefSeq" id="WP_164129530.1">
    <property type="nucleotide sequence ID" value="NZ_JAAGOX010000013.1"/>
</dbReference>
<dbReference type="EMBL" id="JAAGOX010000013">
    <property type="protein sequence ID" value="NDW45392.1"/>
    <property type="molecule type" value="Genomic_DNA"/>
</dbReference>
<organism evidence="1">
    <name type="scientific">Ruegeria sp. PrR005</name>
    <dbReference type="NCBI Taxonomy" id="2706882"/>
    <lineage>
        <taxon>Bacteria</taxon>
        <taxon>Pseudomonadati</taxon>
        <taxon>Pseudomonadota</taxon>
        <taxon>Alphaproteobacteria</taxon>
        <taxon>Rhodobacterales</taxon>
        <taxon>Roseobacteraceae</taxon>
        <taxon>Ruegeria</taxon>
    </lineage>
</organism>